<feature type="compositionally biased region" description="Pro residues" evidence="1">
    <location>
        <begin position="29"/>
        <end position="43"/>
    </location>
</feature>
<feature type="region of interest" description="Disordered" evidence="1">
    <location>
        <begin position="24"/>
        <end position="43"/>
    </location>
</feature>
<protein>
    <submittedName>
        <fullName evidence="3">Sialidase</fullName>
    </submittedName>
</protein>
<dbReference type="CDD" id="cd15482">
    <property type="entry name" value="Sialidase_non-viral"/>
    <property type="match status" value="1"/>
</dbReference>
<organism evidence="3 4">
    <name type="scientific">Chaetomidium leptoderma</name>
    <dbReference type="NCBI Taxonomy" id="669021"/>
    <lineage>
        <taxon>Eukaryota</taxon>
        <taxon>Fungi</taxon>
        <taxon>Dikarya</taxon>
        <taxon>Ascomycota</taxon>
        <taxon>Pezizomycotina</taxon>
        <taxon>Sordariomycetes</taxon>
        <taxon>Sordariomycetidae</taxon>
        <taxon>Sordariales</taxon>
        <taxon>Chaetomiaceae</taxon>
        <taxon>Chaetomidium</taxon>
    </lineage>
</organism>
<evidence type="ECO:0000313" key="3">
    <source>
        <dbReference type="EMBL" id="KAK4150621.1"/>
    </source>
</evidence>
<keyword evidence="4" id="KW-1185">Reference proteome</keyword>
<dbReference type="Proteomes" id="UP001302745">
    <property type="component" value="Unassembled WGS sequence"/>
</dbReference>
<evidence type="ECO:0000313" key="4">
    <source>
        <dbReference type="Proteomes" id="UP001302745"/>
    </source>
</evidence>
<dbReference type="Gene3D" id="2.120.10.10">
    <property type="match status" value="1"/>
</dbReference>
<dbReference type="AlphaFoldDB" id="A0AAN6ZVQ7"/>
<comment type="caution">
    <text evidence="3">The sequence shown here is derived from an EMBL/GenBank/DDBJ whole genome shotgun (WGS) entry which is preliminary data.</text>
</comment>
<name>A0AAN6ZVQ7_9PEZI</name>
<dbReference type="SUPFAM" id="SSF50939">
    <property type="entry name" value="Sialidases"/>
    <property type="match status" value="1"/>
</dbReference>
<feature type="signal peptide" evidence="2">
    <location>
        <begin position="1"/>
        <end position="18"/>
    </location>
</feature>
<gene>
    <name evidence="3" type="ORF">C8A00DRAFT_36794</name>
</gene>
<sequence length="409" mass="44504">MRFTLALGLTVIASLVDASLVDARKEPAKPPPNPPPKPLPKPKPFGTFGENVIWLPDINQTIFYPRITELSDGTILATAGLDSSPPVFPIFSSGDGGASWKWISNMTDQVNGLGMSAQPALAELPWAVGKFAAGTVLASGNSWARGNSTNIDLYASTDKGYTWEFVSNVARGSGPSTENGNPCIWEPYILSHNGTIGVFYSDQRDSLHAQKLAHQKSTDLVNWGPVVNDVAYKTYTDRPGMTVMAYIPPMRLWILVYEYPGTPSLNTTGGENWTGGGYPVYYRLAASPFEFDNDRGYPIVIRGLQPGSSPYVVWSPTGGPNGTIIVSDNDHSDVFTNSFGGMPDQWEAHQTPQMNAYSRALLVPAKYPDHLMILGAARYSRTVHRPLSVSVVSVKELLRKPPNDAKPVF</sequence>
<reference evidence="3" key="2">
    <citation type="submission" date="2023-05" db="EMBL/GenBank/DDBJ databases">
        <authorList>
            <consortium name="Lawrence Berkeley National Laboratory"/>
            <person name="Steindorff A."/>
            <person name="Hensen N."/>
            <person name="Bonometti L."/>
            <person name="Westerberg I."/>
            <person name="Brannstrom I.O."/>
            <person name="Guillou S."/>
            <person name="Cros-Aarteil S."/>
            <person name="Calhoun S."/>
            <person name="Haridas S."/>
            <person name="Kuo A."/>
            <person name="Mondo S."/>
            <person name="Pangilinan J."/>
            <person name="Riley R."/>
            <person name="Labutti K."/>
            <person name="Andreopoulos B."/>
            <person name="Lipzen A."/>
            <person name="Chen C."/>
            <person name="Yanf M."/>
            <person name="Daum C."/>
            <person name="Ng V."/>
            <person name="Clum A."/>
            <person name="Ohm R."/>
            <person name="Martin F."/>
            <person name="Silar P."/>
            <person name="Natvig D."/>
            <person name="Lalanne C."/>
            <person name="Gautier V."/>
            <person name="Ament-Velasquez S.L."/>
            <person name="Kruys A."/>
            <person name="Hutchinson M.I."/>
            <person name="Powell A.J."/>
            <person name="Barry K."/>
            <person name="Miller A.N."/>
            <person name="Grigoriev I.V."/>
            <person name="Debuchy R."/>
            <person name="Gladieux P."/>
            <person name="Thoren M.H."/>
            <person name="Johannesson H."/>
        </authorList>
    </citation>
    <scope>NUCLEOTIDE SEQUENCE</scope>
    <source>
        <strain evidence="3">CBS 538.74</strain>
    </source>
</reference>
<accession>A0AAN6ZVQ7</accession>
<keyword evidence="2" id="KW-0732">Signal</keyword>
<reference evidence="3" key="1">
    <citation type="journal article" date="2023" name="Mol. Phylogenet. Evol.">
        <title>Genome-scale phylogeny and comparative genomics of the fungal order Sordariales.</title>
        <authorList>
            <person name="Hensen N."/>
            <person name="Bonometti L."/>
            <person name="Westerberg I."/>
            <person name="Brannstrom I.O."/>
            <person name="Guillou S."/>
            <person name="Cros-Aarteil S."/>
            <person name="Calhoun S."/>
            <person name="Haridas S."/>
            <person name="Kuo A."/>
            <person name="Mondo S."/>
            <person name="Pangilinan J."/>
            <person name="Riley R."/>
            <person name="LaButti K."/>
            <person name="Andreopoulos B."/>
            <person name="Lipzen A."/>
            <person name="Chen C."/>
            <person name="Yan M."/>
            <person name="Daum C."/>
            <person name="Ng V."/>
            <person name="Clum A."/>
            <person name="Steindorff A."/>
            <person name="Ohm R.A."/>
            <person name="Martin F."/>
            <person name="Silar P."/>
            <person name="Natvig D.O."/>
            <person name="Lalanne C."/>
            <person name="Gautier V."/>
            <person name="Ament-Velasquez S.L."/>
            <person name="Kruys A."/>
            <person name="Hutchinson M.I."/>
            <person name="Powell A.J."/>
            <person name="Barry K."/>
            <person name="Miller A.N."/>
            <person name="Grigoriev I.V."/>
            <person name="Debuchy R."/>
            <person name="Gladieux P."/>
            <person name="Hiltunen Thoren M."/>
            <person name="Johannesson H."/>
        </authorList>
    </citation>
    <scope>NUCLEOTIDE SEQUENCE</scope>
    <source>
        <strain evidence="3">CBS 538.74</strain>
    </source>
</reference>
<feature type="chain" id="PRO_5043018042" evidence="2">
    <location>
        <begin position="19"/>
        <end position="409"/>
    </location>
</feature>
<proteinExistence type="predicted"/>
<dbReference type="InterPro" id="IPR036278">
    <property type="entry name" value="Sialidase_sf"/>
</dbReference>
<dbReference type="EMBL" id="MU857060">
    <property type="protein sequence ID" value="KAK4150621.1"/>
    <property type="molecule type" value="Genomic_DNA"/>
</dbReference>
<evidence type="ECO:0000256" key="2">
    <source>
        <dbReference type="SAM" id="SignalP"/>
    </source>
</evidence>
<evidence type="ECO:0000256" key="1">
    <source>
        <dbReference type="SAM" id="MobiDB-lite"/>
    </source>
</evidence>
<dbReference type="PANTHER" id="PTHR38792:SF1">
    <property type="entry name" value="BNR_ASP-BOX REPEAT PROTEIN"/>
    <property type="match status" value="1"/>
</dbReference>
<dbReference type="PANTHER" id="PTHR38792">
    <property type="entry name" value="BNR/ASP-BOX REPEAT DOMAIN PROTEIN (AFU_ORTHOLOGUE AFUA_7G06430)-RELATED"/>
    <property type="match status" value="1"/>
</dbReference>